<evidence type="ECO:0000313" key="13">
    <source>
        <dbReference type="EMBL" id="GAU98844.1"/>
    </source>
</evidence>
<feature type="binding site" evidence="9">
    <location>
        <position position="426"/>
    </location>
    <ligand>
        <name>Na(+)</name>
        <dbReference type="ChEBI" id="CHEBI:29101"/>
        <label>1</label>
    </ligand>
</feature>
<feature type="binding site" evidence="9">
    <location>
        <position position="430"/>
    </location>
    <ligand>
        <name>Na(+)</name>
        <dbReference type="ChEBI" id="CHEBI:29101"/>
        <label>1</label>
    </ligand>
</feature>
<gene>
    <name evidence="13" type="primary">RvY_09933-1</name>
    <name evidence="13" type="synonym">RvY_09933.1</name>
    <name evidence="13" type="ORF">RvY_09933</name>
</gene>
<evidence type="ECO:0000256" key="3">
    <source>
        <dbReference type="ARBA" id="ARBA00022448"/>
    </source>
</evidence>
<feature type="transmembrane region" description="Helical" evidence="12">
    <location>
        <begin position="528"/>
        <end position="551"/>
    </location>
</feature>
<dbReference type="GO" id="GO:0015179">
    <property type="term" value="F:L-amino acid transmembrane transporter activity"/>
    <property type="evidence" value="ECO:0007669"/>
    <property type="project" value="TreeGrafter"/>
</dbReference>
<feature type="transmembrane region" description="Helical" evidence="12">
    <location>
        <begin position="571"/>
        <end position="592"/>
    </location>
</feature>
<dbReference type="InterPro" id="IPR037272">
    <property type="entry name" value="SNS_sf"/>
</dbReference>
<keyword evidence="8" id="KW-0325">Glycoprotein</keyword>
<evidence type="ECO:0000256" key="4">
    <source>
        <dbReference type="ARBA" id="ARBA00022692"/>
    </source>
</evidence>
<dbReference type="Proteomes" id="UP000186922">
    <property type="component" value="Unassembled WGS sequence"/>
</dbReference>
<feature type="transmembrane region" description="Helical" evidence="12">
    <location>
        <begin position="244"/>
        <end position="261"/>
    </location>
</feature>
<organism evidence="13 14">
    <name type="scientific">Ramazzottius varieornatus</name>
    <name type="common">Water bear</name>
    <name type="synonym">Tardigrade</name>
    <dbReference type="NCBI Taxonomy" id="947166"/>
    <lineage>
        <taxon>Eukaryota</taxon>
        <taxon>Metazoa</taxon>
        <taxon>Ecdysozoa</taxon>
        <taxon>Tardigrada</taxon>
        <taxon>Eutardigrada</taxon>
        <taxon>Parachela</taxon>
        <taxon>Hypsibioidea</taxon>
        <taxon>Ramazzottiidae</taxon>
        <taxon>Ramazzottius</taxon>
    </lineage>
</organism>
<dbReference type="GO" id="GO:0046872">
    <property type="term" value="F:metal ion binding"/>
    <property type="evidence" value="ECO:0007669"/>
    <property type="project" value="UniProtKB-KW"/>
</dbReference>
<evidence type="ECO:0000256" key="1">
    <source>
        <dbReference type="ARBA" id="ARBA00004141"/>
    </source>
</evidence>
<dbReference type="GO" id="GO:0005886">
    <property type="term" value="C:plasma membrane"/>
    <property type="evidence" value="ECO:0007669"/>
    <property type="project" value="TreeGrafter"/>
</dbReference>
<evidence type="ECO:0000256" key="2">
    <source>
        <dbReference type="ARBA" id="ARBA00006459"/>
    </source>
</evidence>
<evidence type="ECO:0000313" key="14">
    <source>
        <dbReference type="Proteomes" id="UP000186922"/>
    </source>
</evidence>
<feature type="transmembrane region" description="Helical" evidence="12">
    <location>
        <begin position="486"/>
        <end position="507"/>
    </location>
</feature>
<dbReference type="PROSITE" id="PS00610">
    <property type="entry name" value="NA_NEUROTRAN_SYMP_1"/>
    <property type="match status" value="1"/>
</dbReference>
<dbReference type="OrthoDB" id="6581954at2759"/>
<accession>A0A1D1VB16</accession>
<comment type="subcellular location">
    <subcellularLocation>
        <location evidence="1">Membrane</location>
        <topology evidence="1">Multi-pass membrane protein</topology>
    </subcellularLocation>
</comment>
<keyword evidence="4 11" id="KW-0812">Transmembrane</keyword>
<dbReference type="PANTHER" id="PTHR11616:SF321">
    <property type="entry name" value="SODIUM-DEPENDENT NUTRIENT AMINO ACID TRANSPORTER 1-RELATED"/>
    <property type="match status" value="1"/>
</dbReference>
<feature type="binding site" evidence="9">
    <location>
        <position position="67"/>
    </location>
    <ligand>
        <name>Na(+)</name>
        <dbReference type="ChEBI" id="CHEBI:29101"/>
        <label>1</label>
    </ligand>
</feature>
<feature type="transmembrane region" description="Helical" evidence="12">
    <location>
        <begin position="132"/>
        <end position="154"/>
    </location>
</feature>
<feature type="transmembrane region" description="Helical" evidence="12">
    <location>
        <begin position="326"/>
        <end position="343"/>
    </location>
</feature>
<evidence type="ECO:0000256" key="10">
    <source>
        <dbReference type="PIRSR" id="PIRSR600175-2"/>
    </source>
</evidence>
<dbReference type="GO" id="GO:0089718">
    <property type="term" value="P:amino acid import across plasma membrane"/>
    <property type="evidence" value="ECO:0007669"/>
    <property type="project" value="TreeGrafter"/>
</dbReference>
<dbReference type="STRING" id="947166.A0A1D1VB16"/>
<evidence type="ECO:0000256" key="7">
    <source>
        <dbReference type="ARBA" id="ARBA00023136"/>
    </source>
</evidence>
<dbReference type="InterPro" id="IPR000175">
    <property type="entry name" value="Na/ntran_symport"/>
</dbReference>
<dbReference type="PRINTS" id="PR00176">
    <property type="entry name" value="NANEUSMPORT"/>
</dbReference>
<evidence type="ECO:0000256" key="6">
    <source>
        <dbReference type="ARBA" id="ARBA00022989"/>
    </source>
</evidence>
<keyword evidence="9" id="KW-0479">Metal-binding</keyword>
<protein>
    <recommendedName>
        <fullName evidence="11">Transporter</fullName>
    </recommendedName>
</protein>
<feature type="transmembrane region" description="Helical" evidence="12">
    <location>
        <begin position="75"/>
        <end position="94"/>
    </location>
</feature>
<feature type="transmembrane region" description="Helical" evidence="12">
    <location>
        <begin position="455"/>
        <end position="474"/>
    </location>
</feature>
<keyword evidence="14" id="KW-1185">Reference proteome</keyword>
<keyword evidence="5 11" id="KW-0769">Symport</keyword>
<feature type="transmembrane region" description="Helical" evidence="12">
    <location>
        <begin position="273"/>
        <end position="293"/>
    </location>
</feature>
<name>A0A1D1VB16_RAMVA</name>
<feature type="binding site" evidence="9">
    <location>
        <position position="63"/>
    </location>
    <ligand>
        <name>Na(+)</name>
        <dbReference type="ChEBI" id="CHEBI:29101"/>
        <label>1</label>
    </ligand>
</feature>
<sequence length="652" mass="72187">MTKQTIIITREATIATSNGTVVTPGEDPVRAPVDGSDRTNGDAGRAQWGNKVEFLLSCISLSVGLGNVWRFPYLAYANGGGAFLLPYIVVLFLVGKPMYFMEIAAGQYHAKSPVPIWKRIAPIAKGIGMAQIVISFCVAVYYAVIMSWVMYYFWATLVAACQGKAVPWENFCENDWAYNKTCFSTSTYVERPNYTFVPVVNFDNNETESERKVSSAQQYYDRFVMMKYEKASPNIFTITNLGDVNLLMLASLAGCWLVIYVSLVKGVQSSGKVVYVTSTMPFIVLFILLIRGVTLDNATQGILYFIVPKFEKLLDIQTWRAAAEQMFFSLGVAFGTLTMLGSYNKFNNNCYRDGLIVSVLDSATSVISGLAMFSILGYLAGQMDVGIENVVDSGPGLAFVTFPDAVTTMPVPALWSLLFFIMLFTLGLGSEIALLENSLTYLCDRFPQLRAKRPLVTLAAVVLCFLIDIPFVTQGGYELFEVFDKYAGGLAVLIVAAAEVLCIMWVYGLKRFLNDLQEMLGKTGNLGWYWRTAWLILAPVTLLFITIVSITSFELMSQPGVNNIPPWADGIGWSLTALAVVQLPLWAAIVLYKAPGNTFGEKFHQSLWPDTIVNPRSSKMEMNQNGISTNGNYLGPDQKILSSYDNQAFHRD</sequence>
<feature type="disulfide bond" evidence="10">
    <location>
        <begin position="172"/>
        <end position="182"/>
    </location>
</feature>
<dbReference type="PANTHER" id="PTHR11616">
    <property type="entry name" value="SODIUM/CHLORIDE DEPENDENT TRANSPORTER"/>
    <property type="match status" value="1"/>
</dbReference>
<dbReference type="EMBL" id="BDGG01000005">
    <property type="protein sequence ID" value="GAU98844.1"/>
    <property type="molecule type" value="Genomic_DNA"/>
</dbReference>
<evidence type="ECO:0000256" key="5">
    <source>
        <dbReference type="ARBA" id="ARBA00022847"/>
    </source>
</evidence>
<dbReference type="GO" id="GO:0005283">
    <property type="term" value="F:amino acid:sodium symporter activity"/>
    <property type="evidence" value="ECO:0007669"/>
    <property type="project" value="TreeGrafter"/>
</dbReference>
<feature type="binding site" evidence="9">
    <location>
        <position position="329"/>
    </location>
    <ligand>
        <name>Na(+)</name>
        <dbReference type="ChEBI" id="CHEBI:29101"/>
        <label>1</label>
    </ligand>
</feature>
<feature type="transmembrane region" description="Helical" evidence="12">
    <location>
        <begin position="413"/>
        <end position="434"/>
    </location>
</feature>
<feature type="transmembrane region" description="Helical" evidence="12">
    <location>
        <begin position="52"/>
        <end position="69"/>
    </location>
</feature>
<evidence type="ECO:0000256" key="9">
    <source>
        <dbReference type="PIRSR" id="PIRSR600175-1"/>
    </source>
</evidence>
<feature type="transmembrane region" description="Helical" evidence="12">
    <location>
        <begin position="355"/>
        <end position="380"/>
    </location>
</feature>
<evidence type="ECO:0000256" key="12">
    <source>
        <dbReference type="SAM" id="Phobius"/>
    </source>
</evidence>
<dbReference type="Pfam" id="PF00209">
    <property type="entry name" value="SNF"/>
    <property type="match status" value="1"/>
</dbReference>
<keyword evidence="9" id="KW-0915">Sodium</keyword>
<keyword evidence="3 11" id="KW-0813">Transport</keyword>
<keyword evidence="10" id="KW-1015">Disulfide bond</keyword>
<dbReference type="PROSITE" id="PS50267">
    <property type="entry name" value="NA_NEUROTRAN_SYMP_3"/>
    <property type="match status" value="1"/>
</dbReference>
<comment type="caution">
    <text evidence="13">The sequence shown here is derived from an EMBL/GenBank/DDBJ whole genome shotgun (WGS) entry which is preliminary data.</text>
</comment>
<dbReference type="AlphaFoldDB" id="A0A1D1VB16"/>
<evidence type="ECO:0000256" key="8">
    <source>
        <dbReference type="ARBA" id="ARBA00023180"/>
    </source>
</evidence>
<comment type="similarity">
    <text evidence="2 11">Belongs to the sodium:neurotransmitter symporter (SNF) (TC 2.A.22) family.</text>
</comment>
<dbReference type="SUPFAM" id="SSF161070">
    <property type="entry name" value="SNF-like"/>
    <property type="match status" value="1"/>
</dbReference>
<keyword evidence="6 12" id="KW-1133">Transmembrane helix</keyword>
<evidence type="ECO:0000256" key="11">
    <source>
        <dbReference type="RuleBase" id="RU003732"/>
    </source>
</evidence>
<reference evidence="13 14" key="1">
    <citation type="journal article" date="2016" name="Nat. Commun.">
        <title>Extremotolerant tardigrade genome and improved radiotolerance of human cultured cells by tardigrade-unique protein.</title>
        <authorList>
            <person name="Hashimoto T."/>
            <person name="Horikawa D.D."/>
            <person name="Saito Y."/>
            <person name="Kuwahara H."/>
            <person name="Kozuka-Hata H."/>
            <person name="Shin-I T."/>
            <person name="Minakuchi Y."/>
            <person name="Ohishi K."/>
            <person name="Motoyama A."/>
            <person name="Aizu T."/>
            <person name="Enomoto A."/>
            <person name="Kondo K."/>
            <person name="Tanaka S."/>
            <person name="Hara Y."/>
            <person name="Koshikawa S."/>
            <person name="Sagara H."/>
            <person name="Miura T."/>
            <person name="Yokobori S."/>
            <person name="Miyagawa K."/>
            <person name="Suzuki Y."/>
            <person name="Kubo T."/>
            <person name="Oyama M."/>
            <person name="Kohara Y."/>
            <person name="Fujiyama A."/>
            <person name="Arakawa K."/>
            <person name="Katayama T."/>
            <person name="Toyoda A."/>
            <person name="Kunieda T."/>
        </authorList>
    </citation>
    <scope>NUCLEOTIDE SEQUENCE [LARGE SCALE GENOMIC DNA]</scope>
    <source>
        <strain evidence="13 14">YOKOZUNA-1</strain>
    </source>
</reference>
<keyword evidence="7 12" id="KW-0472">Membrane</keyword>
<proteinExistence type="inferred from homology"/>